<protein>
    <submittedName>
        <fullName evidence="1">Uncharacterized protein</fullName>
    </submittedName>
</protein>
<proteinExistence type="predicted"/>
<comment type="caution">
    <text evidence="1">The sequence shown here is derived from an EMBL/GenBank/DDBJ whole genome shotgun (WGS) entry which is preliminary data.</text>
</comment>
<organism evidence="1 2">
    <name type="scientific">Araneus ventricosus</name>
    <name type="common">Orbweaver spider</name>
    <name type="synonym">Epeira ventricosa</name>
    <dbReference type="NCBI Taxonomy" id="182803"/>
    <lineage>
        <taxon>Eukaryota</taxon>
        <taxon>Metazoa</taxon>
        <taxon>Ecdysozoa</taxon>
        <taxon>Arthropoda</taxon>
        <taxon>Chelicerata</taxon>
        <taxon>Arachnida</taxon>
        <taxon>Araneae</taxon>
        <taxon>Araneomorphae</taxon>
        <taxon>Entelegynae</taxon>
        <taxon>Araneoidea</taxon>
        <taxon>Araneidae</taxon>
        <taxon>Araneus</taxon>
    </lineage>
</organism>
<evidence type="ECO:0000313" key="1">
    <source>
        <dbReference type="EMBL" id="GBN59541.1"/>
    </source>
</evidence>
<accession>A0A4Y2Q810</accession>
<keyword evidence="2" id="KW-1185">Reference proteome</keyword>
<dbReference type="Proteomes" id="UP000499080">
    <property type="component" value="Unassembled WGS sequence"/>
</dbReference>
<evidence type="ECO:0000313" key="2">
    <source>
        <dbReference type="Proteomes" id="UP000499080"/>
    </source>
</evidence>
<dbReference type="AlphaFoldDB" id="A0A4Y2Q810"/>
<gene>
    <name evidence="1" type="ORF">AVEN_163223_1</name>
</gene>
<sequence>MSRIPACNLSIRNSIYFKKNALRLIPHPNGLDNNTPSSFLFPRSSCGGETLRNMVNHKEISDPAKIHQGQLPFFERHYGFPIPLSS</sequence>
<name>A0A4Y2Q810_ARAVE</name>
<dbReference type="EMBL" id="BGPR01013173">
    <property type="protein sequence ID" value="GBN59541.1"/>
    <property type="molecule type" value="Genomic_DNA"/>
</dbReference>
<reference evidence="1 2" key="1">
    <citation type="journal article" date="2019" name="Sci. Rep.">
        <title>Orb-weaving spider Araneus ventricosus genome elucidates the spidroin gene catalogue.</title>
        <authorList>
            <person name="Kono N."/>
            <person name="Nakamura H."/>
            <person name="Ohtoshi R."/>
            <person name="Moran D.A.P."/>
            <person name="Shinohara A."/>
            <person name="Yoshida Y."/>
            <person name="Fujiwara M."/>
            <person name="Mori M."/>
            <person name="Tomita M."/>
            <person name="Arakawa K."/>
        </authorList>
    </citation>
    <scope>NUCLEOTIDE SEQUENCE [LARGE SCALE GENOMIC DNA]</scope>
</reference>